<dbReference type="eggNOG" id="COG0593">
    <property type="taxonomic scope" value="Bacteria"/>
</dbReference>
<sequence>MQLVLPLSTPPRYTFDNLIVHEGNEGAVTALRSLLFSPDGVLPHIFLFGPPGTGKTHLLHAFITEWEQKSAPGTHARIIIPQKAEPRFEELEELAARPDLMDSLVALAVDDVPRIDRELGSLLLVIFNKLTRMGAALLIASCESPAHFSPDDPHLRSRILSGLVLELTPPEDPVRMLILDKMARDKNVRIPREVAGYLVTRKSRNIKELERIVDILDRKSLQLKRRITVPLIKLLEEDGLL</sequence>
<dbReference type="SUPFAM" id="SSF52540">
    <property type="entry name" value="P-loop containing nucleoside triphosphate hydrolases"/>
    <property type="match status" value="1"/>
</dbReference>
<dbReference type="AlphaFoldDB" id="I4CAQ4"/>
<dbReference type="Proteomes" id="UP000006055">
    <property type="component" value="Chromosome"/>
</dbReference>
<dbReference type="HOGENOM" id="CLU_072265_1_1_7"/>
<dbReference type="Gene3D" id="1.10.8.60">
    <property type="match status" value="1"/>
</dbReference>
<organism evidence="4 5">
    <name type="scientific">Desulfomonile tiedjei (strain ATCC 49306 / DSM 6799 / DCB-1)</name>
    <dbReference type="NCBI Taxonomy" id="706587"/>
    <lineage>
        <taxon>Bacteria</taxon>
        <taxon>Pseudomonadati</taxon>
        <taxon>Thermodesulfobacteriota</taxon>
        <taxon>Desulfomonilia</taxon>
        <taxon>Desulfomonilales</taxon>
        <taxon>Desulfomonilaceae</taxon>
        <taxon>Desulfomonile</taxon>
    </lineage>
</organism>
<feature type="coiled-coil region" evidence="2">
    <location>
        <begin position="199"/>
        <end position="226"/>
    </location>
</feature>
<dbReference type="KEGG" id="dti:Desti_4005"/>
<name>I4CAQ4_DESTA</name>
<dbReference type="EMBL" id="CP003360">
    <property type="protein sequence ID" value="AFM26645.1"/>
    <property type="molecule type" value="Genomic_DNA"/>
</dbReference>
<evidence type="ECO:0000256" key="1">
    <source>
        <dbReference type="RuleBase" id="RU004227"/>
    </source>
</evidence>
<dbReference type="SMART" id="SM00382">
    <property type="entry name" value="AAA"/>
    <property type="match status" value="1"/>
</dbReference>
<keyword evidence="2" id="KW-0175">Coiled coil</keyword>
<protein>
    <submittedName>
        <fullName evidence="4">ATPase involved in DNA replication initiation</fullName>
    </submittedName>
</protein>
<dbReference type="Gene3D" id="3.40.50.300">
    <property type="entry name" value="P-loop containing nucleotide triphosphate hydrolases"/>
    <property type="match status" value="1"/>
</dbReference>
<evidence type="ECO:0000259" key="3">
    <source>
        <dbReference type="SMART" id="SM00382"/>
    </source>
</evidence>
<dbReference type="GO" id="GO:0006270">
    <property type="term" value="P:DNA replication initiation"/>
    <property type="evidence" value="ECO:0007669"/>
    <property type="project" value="TreeGrafter"/>
</dbReference>
<dbReference type="PANTHER" id="PTHR30050:SF5">
    <property type="entry name" value="DNAA REGULATORY INACTIVATOR HDA"/>
    <property type="match status" value="1"/>
</dbReference>
<dbReference type="InterPro" id="IPR003593">
    <property type="entry name" value="AAA+_ATPase"/>
</dbReference>
<dbReference type="Pfam" id="PF22688">
    <property type="entry name" value="Hda_lid"/>
    <property type="match status" value="1"/>
</dbReference>
<evidence type="ECO:0000256" key="2">
    <source>
        <dbReference type="SAM" id="Coils"/>
    </source>
</evidence>
<dbReference type="Pfam" id="PF00308">
    <property type="entry name" value="Bac_DnaA"/>
    <property type="match status" value="1"/>
</dbReference>
<proteinExistence type="inferred from homology"/>
<dbReference type="PANTHER" id="PTHR30050">
    <property type="entry name" value="CHROMOSOMAL REPLICATION INITIATOR PROTEIN DNAA"/>
    <property type="match status" value="1"/>
</dbReference>
<dbReference type="InterPro" id="IPR020591">
    <property type="entry name" value="Chromosome_initiator_DnaA-like"/>
</dbReference>
<reference evidence="5" key="1">
    <citation type="submission" date="2012-06" db="EMBL/GenBank/DDBJ databases">
        <title>Complete sequence of chromosome of Desulfomonile tiedjei DSM 6799.</title>
        <authorList>
            <person name="Lucas S."/>
            <person name="Copeland A."/>
            <person name="Lapidus A."/>
            <person name="Glavina del Rio T."/>
            <person name="Dalin E."/>
            <person name="Tice H."/>
            <person name="Bruce D."/>
            <person name="Goodwin L."/>
            <person name="Pitluck S."/>
            <person name="Peters L."/>
            <person name="Ovchinnikova G."/>
            <person name="Zeytun A."/>
            <person name="Lu M."/>
            <person name="Kyrpides N."/>
            <person name="Mavromatis K."/>
            <person name="Ivanova N."/>
            <person name="Brettin T."/>
            <person name="Detter J.C."/>
            <person name="Han C."/>
            <person name="Larimer F."/>
            <person name="Land M."/>
            <person name="Hauser L."/>
            <person name="Markowitz V."/>
            <person name="Cheng J.-F."/>
            <person name="Hugenholtz P."/>
            <person name="Woyke T."/>
            <person name="Wu D."/>
            <person name="Spring S."/>
            <person name="Schroeder M."/>
            <person name="Brambilla E."/>
            <person name="Klenk H.-P."/>
            <person name="Eisen J.A."/>
        </authorList>
    </citation>
    <scope>NUCLEOTIDE SEQUENCE [LARGE SCALE GENOMIC DNA]</scope>
    <source>
        <strain evidence="5">ATCC 49306 / DSM 6799 / DCB-1</strain>
    </source>
</reference>
<keyword evidence="1" id="KW-0235">DNA replication</keyword>
<dbReference type="InterPro" id="IPR027417">
    <property type="entry name" value="P-loop_NTPase"/>
</dbReference>
<dbReference type="STRING" id="706587.Desti_4005"/>
<dbReference type="CDD" id="cd00009">
    <property type="entry name" value="AAA"/>
    <property type="match status" value="1"/>
</dbReference>
<gene>
    <name evidence="4" type="ordered locus">Desti_4005</name>
</gene>
<accession>I4CAQ4</accession>
<evidence type="ECO:0000313" key="4">
    <source>
        <dbReference type="EMBL" id="AFM26645.1"/>
    </source>
</evidence>
<keyword evidence="5" id="KW-1185">Reference proteome</keyword>
<evidence type="ECO:0000313" key="5">
    <source>
        <dbReference type="Proteomes" id="UP000006055"/>
    </source>
</evidence>
<dbReference type="PRINTS" id="PR00051">
    <property type="entry name" value="DNAA"/>
</dbReference>
<dbReference type="InterPro" id="IPR055199">
    <property type="entry name" value="Hda_lid"/>
</dbReference>
<dbReference type="GO" id="GO:0005886">
    <property type="term" value="C:plasma membrane"/>
    <property type="evidence" value="ECO:0007669"/>
    <property type="project" value="TreeGrafter"/>
</dbReference>
<dbReference type="GO" id="GO:0003688">
    <property type="term" value="F:DNA replication origin binding"/>
    <property type="evidence" value="ECO:0007669"/>
    <property type="project" value="TreeGrafter"/>
</dbReference>
<feature type="domain" description="AAA+ ATPase" evidence="3">
    <location>
        <begin position="41"/>
        <end position="171"/>
    </location>
</feature>
<dbReference type="InterPro" id="IPR013317">
    <property type="entry name" value="DnaA_dom"/>
</dbReference>
<comment type="similarity">
    <text evidence="1">Belongs to the DnaA family.</text>
</comment>